<dbReference type="PANTHER" id="PTHR42988">
    <property type="entry name" value="PHOSPHOHYDROLASE"/>
    <property type="match status" value="1"/>
</dbReference>
<dbReference type="PANTHER" id="PTHR42988:SF2">
    <property type="entry name" value="CYCLIC NUCLEOTIDE PHOSPHODIESTERASE CBUA0032-RELATED"/>
    <property type="match status" value="1"/>
</dbReference>
<proteinExistence type="inferred from homology"/>
<feature type="signal peptide" evidence="5">
    <location>
        <begin position="1"/>
        <end position="22"/>
    </location>
</feature>
<protein>
    <submittedName>
        <fullName evidence="7">Metallophosphoesterase</fullName>
    </submittedName>
</protein>
<comment type="caution">
    <text evidence="7">The sequence shown here is derived from an EMBL/GenBank/DDBJ whole genome shotgun (WGS) entry which is preliminary data.</text>
</comment>
<dbReference type="EMBL" id="JAOQIO010000007">
    <property type="protein sequence ID" value="MCU6791495.1"/>
    <property type="molecule type" value="Genomic_DNA"/>
</dbReference>
<dbReference type="RefSeq" id="WP_262683035.1">
    <property type="nucleotide sequence ID" value="NZ_JAOQIO010000007.1"/>
</dbReference>
<feature type="chain" id="PRO_5046506869" evidence="5">
    <location>
        <begin position="23"/>
        <end position="341"/>
    </location>
</feature>
<dbReference type="InterPro" id="IPR050884">
    <property type="entry name" value="CNP_phosphodiesterase-III"/>
</dbReference>
<comment type="similarity">
    <text evidence="4">Belongs to the cyclic nucleotide phosphodiesterase class-III family.</text>
</comment>
<keyword evidence="1" id="KW-0479">Metal-binding</keyword>
<keyword evidence="5" id="KW-0732">Signal</keyword>
<evidence type="ECO:0000256" key="1">
    <source>
        <dbReference type="ARBA" id="ARBA00022723"/>
    </source>
</evidence>
<dbReference type="Gene3D" id="3.60.21.10">
    <property type="match status" value="1"/>
</dbReference>
<evidence type="ECO:0000259" key="6">
    <source>
        <dbReference type="Pfam" id="PF00149"/>
    </source>
</evidence>
<organism evidence="7 8">
    <name type="scientific">Paenibacillus baimaensis</name>
    <dbReference type="NCBI Taxonomy" id="2982185"/>
    <lineage>
        <taxon>Bacteria</taxon>
        <taxon>Bacillati</taxon>
        <taxon>Bacillota</taxon>
        <taxon>Bacilli</taxon>
        <taxon>Bacillales</taxon>
        <taxon>Paenibacillaceae</taxon>
        <taxon>Paenibacillus</taxon>
    </lineage>
</organism>
<evidence type="ECO:0000313" key="7">
    <source>
        <dbReference type="EMBL" id="MCU6791495.1"/>
    </source>
</evidence>
<evidence type="ECO:0000256" key="3">
    <source>
        <dbReference type="ARBA" id="ARBA00023004"/>
    </source>
</evidence>
<feature type="domain" description="Calcineurin-like phosphoesterase" evidence="6">
    <location>
        <begin position="53"/>
        <end position="268"/>
    </location>
</feature>
<dbReference type="InterPro" id="IPR004843">
    <property type="entry name" value="Calcineurin-like_PHP"/>
</dbReference>
<dbReference type="Proteomes" id="UP001652445">
    <property type="component" value="Unassembled WGS sequence"/>
</dbReference>
<keyword evidence="8" id="KW-1185">Reference proteome</keyword>
<evidence type="ECO:0000256" key="2">
    <source>
        <dbReference type="ARBA" id="ARBA00022801"/>
    </source>
</evidence>
<accession>A0ABT2UA42</accession>
<dbReference type="SUPFAM" id="SSF56300">
    <property type="entry name" value="Metallo-dependent phosphatases"/>
    <property type="match status" value="1"/>
</dbReference>
<dbReference type="InterPro" id="IPR006311">
    <property type="entry name" value="TAT_signal"/>
</dbReference>
<name>A0ABT2UA42_9BACL</name>
<evidence type="ECO:0000256" key="4">
    <source>
        <dbReference type="ARBA" id="ARBA00025742"/>
    </source>
</evidence>
<dbReference type="Pfam" id="PF00149">
    <property type="entry name" value="Metallophos"/>
    <property type="match status" value="1"/>
</dbReference>
<dbReference type="PROSITE" id="PS51318">
    <property type="entry name" value="TAT"/>
    <property type="match status" value="1"/>
</dbReference>
<dbReference type="InterPro" id="IPR029052">
    <property type="entry name" value="Metallo-depent_PP-like"/>
</dbReference>
<gene>
    <name evidence="7" type="ORF">OB236_05045</name>
</gene>
<evidence type="ECO:0000256" key="5">
    <source>
        <dbReference type="SAM" id="SignalP"/>
    </source>
</evidence>
<evidence type="ECO:0000313" key="8">
    <source>
        <dbReference type="Proteomes" id="UP001652445"/>
    </source>
</evidence>
<reference evidence="7 8" key="1">
    <citation type="submission" date="2022-09" db="EMBL/GenBank/DDBJ databases">
        <authorList>
            <person name="Han X.L."/>
            <person name="Wang Q."/>
            <person name="Lu T."/>
        </authorList>
    </citation>
    <scope>NUCLEOTIDE SEQUENCE [LARGE SCALE GENOMIC DNA]</scope>
    <source>
        <strain evidence="7 8">WQ 127069</strain>
    </source>
</reference>
<sequence>MITRRNFIKKSLLSLGFLSAGAASSLPFVNAETTADSTAGFIEAVSNEPLISLFVLSDLHITINESSMSDKLHLALQDITNWETKLDAIVLGGDLTDFGRLSDYMLLKKILNQYELPQIYGNMGNHDYYDVWLTAKGEFSTETVPNGKTDAMSRARFQNFLAYGAYGNKPYIDAWINGVHLIMVSQEAYVEERPEVGEGAWYSDEQLDWLREIMKSHEDGKPSLVFIHQPLPALGTDGRTHQLIRANEFTDILKPYKNVFVISGHTHRSFESEDHYNWKTPFHWFNNASVGRTRSTLPGQTSSLAQGMYIKVYPHQVVIKGREFSNRTWIDNASWTVPLLK</sequence>
<keyword evidence="3" id="KW-0408">Iron</keyword>
<keyword evidence="2" id="KW-0378">Hydrolase</keyword>